<feature type="transmembrane region" description="Helical" evidence="5">
    <location>
        <begin position="213"/>
        <end position="230"/>
    </location>
</feature>
<dbReference type="AlphaFoldDB" id="A0A563ELG5"/>
<keyword evidence="4 5" id="KW-0472">Membrane</keyword>
<keyword evidence="3 5" id="KW-1133">Transmembrane helix</keyword>
<evidence type="ECO:0000256" key="4">
    <source>
        <dbReference type="ARBA" id="ARBA00023136"/>
    </source>
</evidence>
<feature type="transmembrane region" description="Helical" evidence="5">
    <location>
        <begin position="285"/>
        <end position="305"/>
    </location>
</feature>
<feature type="compositionally biased region" description="Pro residues" evidence="6">
    <location>
        <begin position="985"/>
        <end position="1000"/>
    </location>
</feature>
<evidence type="ECO:0000313" key="8">
    <source>
        <dbReference type="Proteomes" id="UP000316639"/>
    </source>
</evidence>
<dbReference type="GO" id="GO:0005886">
    <property type="term" value="C:plasma membrane"/>
    <property type="evidence" value="ECO:0007669"/>
    <property type="project" value="UniProtKB-SubCell"/>
</dbReference>
<evidence type="ECO:0000313" key="7">
    <source>
        <dbReference type="EMBL" id="TWP47939.1"/>
    </source>
</evidence>
<keyword evidence="1 5" id="KW-1003">Cell membrane</keyword>
<dbReference type="Pfam" id="PF03699">
    <property type="entry name" value="UPF0182"/>
    <property type="match status" value="1"/>
</dbReference>
<comment type="subcellular location">
    <subcellularLocation>
        <location evidence="5">Cell membrane</location>
        <topology evidence="5">Multi-pass membrane protein</topology>
    </subcellularLocation>
</comment>
<accession>A0A563ELG5</accession>
<feature type="transmembrane region" description="Helical" evidence="5">
    <location>
        <begin position="63"/>
        <end position="83"/>
    </location>
</feature>
<reference evidence="7 8" key="1">
    <citation type="submission" date="2019-07" db="EMBL/GenBank/DDBJ databases">
        <title>Lentzea xizangensis sp. nov., isolated from Qinghai-Tibetan Plateau Soils.</title>
        <authorList>
            <person name="Huang J."/>
        </authorList>
    </citation>
    <scope>NUCLEOTIDE SEQUENCE [LARGE SCALE GENOMIC DNA]</scope>
    <source>
        <strain evidence="7 8">FXJ1.1311</strain>
    </source>
</reference>
<dbReference type="PANTHER" id="PTHR39344">
    <property type="entry name" value="UPF0182 PROTEIN SLL1060"/>
    <property type="match status" value="1"/>
</dbReference>
<dbReference type="GO" id="GO:0005576">
    <property type="term" value="C:extracellular region"/>
    <property type="evidence" value="ECO:0007669"/>
    <property type="project" value="TreeGrafter"/>
</dbReference>
<feature type="region of interest" description="Disordered" evidence="6">
    <location>
        <begin position="901"/>
        <end position="930"/>
    </location>
</feature>
<evidence type="ECO:0000256" key="1">
    <source>
        <dbReference type="ARBA" id="ARBA00022475"/>
    </source>
</evidence>
<feature type="compositionally biased region" description="Low complexity" evidence="6">
    <location>
        <begin position="914"/>
        <end position="926"/>
    </location>
</feature>
<protein>
    <recommendedName>
        <fullName evidence="5">UPF0182 protein FKR81_30135</fullName>
    </recommendedName>
</protein>
<comment type="similarity">
    <text evidence="5">Belongs to the UPF0182 family.</text>
</comment>
<feature type="transmembrane region" description="Helical" evidence="5">
    <location>
        <begin position="171"/>
        <end position="193"/>
    </location>
</feature>
<dbReference type="InterPro" id="IPR005372">
    <property type="entry name" value="UPF0182"/>
</dbReference>
<proteinExistence type="inferred from homology"/>
<feature type="region of interest" description="Disordered" evidence="6">
    <location>
        <begin position="975"/>
        <end position="1000"/>
    </location>
</feature>
<dbReference type="Proteomes" id="UP000316639">
    <property type="component" value="Unassembled WGS sequence"/>
</dbReference>
<keyword evidence="2 5" id="KW-0812">Transmembrane</keyword>
<evidence type="ECO:0000256" key="2">
    <source>
        <dbReference type="ARBA" id="ARBA00022692"/>
    </source>
</evidence>
<feature type="transmembrane region" description="Helical" evidence="5">
    <location>
        <begin position="18"/>
        <end position="37"/>
    </location>
</feature>
<gene>
    <name evidence="7" type="ORF">FKR81_30135</name>
</gene>
<feature type="transmembrane region" description="Helical" evidence="5">
    <location>
        <begin position="259"/>
        <end position="278"/>
    </location>
</feature>
<sequence>MATRPPVGLPKLSRRSRILLIVGVVLLFGLITGSRLLDTYVNWLWFGEVDFRGVYTTELLTKLALFLAVGVFVGGLVAFNLYVAYRSRPVFVPVAGPDDPVARYRTVVMRRMRVFGLGIPLFVGLIAGASAQADWQIVQLFLNATPFGVTDPQFGHDIGFYAFKLPFFEWLLSWLFIATAVSFIGAVVAHYLFGGIRLAGRGGQLSSPARLHLALVAGSFVLLKAVAYFFDRYGLLFAKHDKFDGASYTDMAAVLPAKLILLCIAVFCAAAFFAGAFMRNVQLPAIATVLLVLSSVLVGAAWPAVLEQFSVKPNAIEKEATSITRNIDATKQAFGLTEEKVQTKQYEGKQNISLDELKKDQATLGNIRLLDPAVLGKTFTQYQQLRPFYGFPTKLDVDRYTVDNQLRDYIVAVRELNLGGLPEGQRDWINRHLIYTHGNGFVYAEANKVNAIANGNDSSGGYPDFKTSEIGPDGKARNSDSGIKVDEPRTYYGELFGADDYAIVGGRPAGAPGEYDTDAAQYTYGGKGGVPVGSLLNKLVFATAYGERNILFNSAIGDDAKILFKRQPRDRVQAVAPWLTIDGDPYPAVVNGRITWIVDGYTTLENYPYAQKTALGNATNDSLTADGVVVQQVNREINYIRNSVKATVDAYDGSVNLYAIDEKDPVLKAWQGVFPGTVKPNSDISPQLREHFRYPEDLFKVQRQTLSQYHVTSPRDFFSGVSFWDVPSDPTIDNVITPQAQEQQGKQRRDRQPPFYVLAGDPNEPNKVSFQLTSSLVRQNREFMASYVSVSSDPDTYGKISVLQLQQDAKGPQQIQTQFLTSDTVSKDLNLLNQQKSNVVYGNLLTLPVGGALLYVEPVYIERASQQTSFPQLSKVLVSFGDKVGYASTLSAALEQVLTGSGATVPPADGNGQPPSTTTPTTPTTPNANMSPELQAAIKDMQTALNDIRNAQKSGDFTAIGQAYTRLDDAMKRFDRANAAGSAPSTPPPSSVVPSPTPSG</sequence>
<feature type="transmembrane region" description="Helical" evidence="5">
    <location>
        <begin position="114"/>
        <end position="133"/>
    </location>
</feature>
<evidence type="ECO:0000256" key="3">
    <source>
        <dbReference type="ARBA" id="ARBA00022989"/>
    </source>
</evidence>
<dbReference type="RefSeq" id="WP_146356993.1">
    <property type="nucleotide sequence ID" value="NZ_VOBR01000023.1"/>
</dbReference>
<dbReference type="OrthoDB" id="9763654at2"/>
<evidence type="ECO:0000256" key="6">
    <source>
        <dbReference type="SAM" id="MobiDB-lite"/>
    </source>
</evidence>
<dbReference type="NCBIfam" id="NF000825">
    <property type="entry name" value="PRK00068.1"/>
    <property type="match status" value="1"/>
</dbReference>
<dbReference type="EMBL" id="VOBR01000023">
    <property type="protein sequence ID" value="TWP47939.1"/>
    <property type="molecule type" value="Genomic_DNA"/>
</dbReference>
<name>A0A563ELG5_9PSEU</name>
<comment type="caution">
    <text evidence="7">The sequence shown here is derived from an EMBL/GenBank/DDBJ whole genome shotgun (WGS) entry which is preliminary data.</text>
</comment>
<dbReference type="HAMAP" id="MF_01600">
    <property type="entry name" value="UPF0182"/>
    <property type="match status" value="1"/>
</dbReference>
<evidence type="ECO:0000256" key="5">
    <source>
        <dbReference type="HAMAP-Rule" id="MF_01600"/>
    </source>
</evidence>
<dbReference type="PANTHER" id="PTHR39344:SF1">
    <property type="entry name" value="UPF0182 PROTEIN SLL1060"/>
    <property type="match status" value="1"/>
</dbReference>
<keyword evidence="8" id="KW-1185">Reference proteome</keyword>
<organism evidence="7 8">
    <name type="scientific">Lentzea tibetensis</name>
    <dbReference type="NCBI Taxonomy" id="2591470"/>
    <lineage>
        <taxon>Bacteria</taxon>
        <taxon>Bacillati</taxon>
        <taxon>Actinomycetota</taxon>
        <taxon>Actinomycetes</taxon>
        <taxon>Pseudonocardiales</taxon>
        <taxon>Pseudonocardiaceae</taxon>
        <taxon>Lentzea</taxon>
    </lineage>
</organism>